<keyword evidence="3" id="KW-0804">Transcription</keyword>
<evidence type="ECO:0000256" key="3">
    <source>
        <dbReference type="ARBA" id="ARBA00023163"/>
    </source>
</evidence>
<keyword evidence="6" id="KW-1185">Reference proteome</keyword>
<evidence type="ECO:0000256" key="1">
    <source>
        <dbReference type="ARBA" id="ARBA00023015"/>
    </source>
</evidence>
<dbReference type="EMBL" id="BORQ01000010">
    <property type="protein sequence ID" value="GIO34528.1"/>
    <property type="molecule type" value="Genomic_DNA"/>
</dbReference>
<dbReference type="InterPro" id="IPR014710">
    <property type="entry name" value="RmlC-like_jellyroll"/>
</dbReference>
<dbReference type="InterPro" id="IPR003313">
    <property type="entry name" value="AraC-bd"/>
</dbReference>
<reference evidence="5" key="1">
    <citation type="submission" date="2021-03" db="EMBL/GenBank/DDBJ databases">
        <title>Antimicrobial resistance genes in bacteria isolated from Japanese honey, and their potential for conferring macrolide and lincosamide resistance in the American foulbrood pathogen Paenibacillus larvae.</title>
        <authorList>
            <person name="Okamoto M."/>
            <person name="Kumagai M."/>
            <person name="Kanamori H."/>
            <person name="Takamatsu D."/>
        </authorList>
    </citation>
    <scope>NUCLEOTIDE SEQUENCE</scope>
    <source>
        <strain evidence="5">J2TS6</strain>
    </source>
</reference>
<gene>
    <name evidence="5" type="ORF">J2TS6_56690</name>
</gene>
<dbReference type="InterPro" id="IPR018062">
    <property type="entry name" value="HTH_AraC-typ_CS"/>
</dbReference>
<protein>
    <recommendedName>
        <fullName evidence="4">HTH araC/xylS-type domain-containing protein</fullName>
    </recommendedName>
</protein>
<dbReference type="PANTHER" id="PTHR43280">
    <property type="entry name" value="ARAC-FAMILY TRANSCRIPTIONAL REGULATOR"/>
    <property type="match status" value="1"/>
</dbReference>
<dbReference type="InterPro" id="IPR009057">
    <property type="entry name" value="Homeodomain-like_sf"/>
</dbReference>
<evidence type="ECO:0000313" key="5">
    <source>
        <dbReference type="EMBL" id="GIO34528.1"/>
    </source>
</evidence>
<organism evidence="5 6">
    <name type="scientific">Paenibacillus albilobatus</name>
    <dbReference type="NCBI Taxonomy" id="2716884"/>
    <lineage>
        <taxon>Bacteria</taxon>
        <taxon>Bacillati</taxon>
        <taxon>Bacillota</taxon>
        <taxon>Bacilli</taxon>
        <taxon>Bacillales</taxon>
        <taxon>Paenibacillaceae</taxon>
        <taxon>Paenibacillus</taxon>
    </lineage>
</organism>
<dbReference type="Proteomes" id="UP000679779">
    <property type="component" value="Unassembled WGS sequence"/>
</dbReference>
<dbReference type="InterPro" id="IPR037923">
    <property type="entry name" value="HTH-like"/>
</dbReference>
<feature type="domain" description="HTH araC/xylS-type" evidence="4">
    <location>
        <begin position="169"/>
        <end position="267"/>
    </location>
</feature>
<dbReference type="SUPFAM" id="SSF51215">
    <property type="entry name" value="Regulatory protein AraC"/>
    <property type="match status" value="1"/>
</dbReference>
<dbReference type="PROSITE" id="PS01124">
    <property type="entry name" value="HTH_ARAC_FAMILY_2"/>
    <property type="match status" value="1"/>
</dbReference>
<name>A0A920CE63_9BACL</name>
<keyword evidence="1" id="KW-0805">Transcription regulation</keyword>
<dbReference type="PROSITE" id="PS00041">
    <property type="entry name" value="HTH_ARAC_FAMILY_1"/>
    <property type="match status" value="1"/>
</dbReference>
<evidence type="ECO:0000256" key="2">
    <source>
        <dbReference type="ARBA" id="ARBA00023125"/>
    </source>
</evidence>
<dbReference type="RefSeq" id="WP_160044033.1">
    <property type="nucleotide sequence ID" value="NZ_BORQ01000010.1"/>
</dbReference>
<sequence length="272" mass="31181">MNINQLFFHIHYCNMRKWEHPRHIARTLTHHTLLLVTEGSGSITIGDKNHALQSGMLYYVGPGTFHSLEPHSSQPAGVLTVHFSCSRVILNDGRWEIAEEEPALHPAPAQSLKDAYAAQDMFHKLVECWNAKLPGYEFMSKILLQQLFVAIAQHLKKQRQPDAASLKVDKIIQHMHDKIDGKITLGEMSELVRLSPAYLSRTFKETTGYSLIEFFNKLKIDKAKELLVEGERKVKEVARELGYADEFYFSRMFKKIEGVSPSEFYSKNVHDI</sequence>
<dbReference type="SUPFAM" id="SSF46689">
    <property type="entry name" value="Homeodomain-like"/>
    <property type="match status" value="2"/>
</dbReference>
<dbReference type="Pfam" id="PF12833">
    <property type="entry name" value="HTH_18"/>
    <property type="match status" value="1"/>
</dbReference>
<dbReference type="GO" id="GO:0043565">
    <property type="term" value="F:sequence-specific DNA binding"/>
    <property type="evidence" value="ECO:0007669"/>
    <property type="project" value="InterPro"/>
</dbReference>
<dbReference type="InterPro" id="IPR020449">
    <property type="entry name" value="Tscrpt_reg_AraC-type_HTH"/>
</dbReference>
<keyword evidence="2" id="KW-0238">DNA-binding</keyword>
<dbReference type="InterPro" id="IPR018060">
    <property type="entry name" value="HTH_AraC"/>
</dbReference>
<dbReference type="PRINTS" id="PR00032">
    <property type="entry name" value="HTHARAC"/>
</dbReference>
<dbReference type="GO" id="GO:0003700">
    <property type="term" value="F:DNA-binding transcription factor activity"/>
    <property type="evidence" value="ECO:0007669"/>
    <property type="project" value="InterPro"/>
</dbReference>
<dbReference type="Gene3D" id="2.60.120.10">
    <property type="entry name" value="Jelly Rolls"/>
    <property type="match status" value="1"/>
</dbReference>
<dbReference type="AlphaFoldDB" id="A0A920CE63"/>
<dbReference type="Pfam" id="PF02311">
    <property type="entry name" value="AraC_binding"/>
    <property type="match status" value="1"/>
</dbReference>
<dbReference type="Gene3D" id="1.10.10.60">
    <property type="entry name" value="Homeodomain-like"/>
    <property type="match status" value="2"/>
</dbReference>
<comment type="caution">
    <text evidence="5">The sequence shown here is derived from an EMBL/GenBank/DDBJ whole genome shotgun (WGS) entry which is preliminary data.</text>
</comment>
<evidence type="ECO:0000259" key="4">
    <source>
        <dbReference type="PROSITE" id="PS01124"/>
    </source>
</evidence>
<evidence type="ECO:0000313" key="6">
    <source>
        <dbReference type="Proteomes" id="UP000679779"/>
    </source>
</evidence>
<proteinExistence type="predicted"/>
<accession>A0A920CE63</accession>
<dbReference type="SMART" id="SM00342">
    <property type="entry name" value="HTH_ARAC"/>
    <property type="match status" value="1"/>
</dbReference>
<dbReference type="PANTHER" id="PTHR43280:SF2">
    <property type="entry name" value="HTH-TYPE TRANSCRIPTIONAL REGULATOR EXSA"/>
    <property type="match status" value="1"/>
</dbReference>